<dbReference type="Proteomes" id="UP000270112">
    <property type="component" value="Unassembled WGS sequence"/>
</dbReference>
<dbReference type="OrthoDB" id="9778499at2"/>
<evidence type="ECO:0000256" key="1">
    <source>
        <dbReference type="ARBA" id="ARBA00004141"/>
    </source>
</evidence>
<dbReference type="InterPro" id="IPR052561">
    <property type="entry name" value="ComplexI_Subunit1"/>
</dbReference>
<feature type="transmembrane region" description="Helical" evidence="5">
    <location>
        <begin position="163"/>
        <end position="189"/>
    </location>
</feature>
<feature type="transmembrane region" description="Helical" evidence="5">
    <location>
        <begin position="253"/>
        <end position="279"/>
    </location>
</feature>
<dbReference type="EMBL" id="PPTT01000018">
    <property type="protein sequence ID" value="RDB68120.1"/>
    <property type="molecule type" value="Genomic_DNA"/>
</dbReference>
<feature type="transmembrane region" description="Helical" evidence="5">
    <location>
        <begin position="67"/>
        <end position="86"/>
    </location>
</feature>
<keyword evidence="2 5" id="KW-0812">Transmembrane</keyword>
<sequence>MTEIIIAIVQSLLLVLLAPLVSGTARWMRAKMHTRRGPSVLQDYYDIFKLLKRQDLHTANSSFVSRLMPPLFFGTMLVLACGMPMITRLCPVPLLGDIITIIYLMALPRFFFALAAVDSSNAYSGVGGIRELLVGVLVEPSLMLALFVAALATGTTNVGQMGFMIGSLSASAPVAVVVAGVAFAIACYVELGKLPYDMAEAEQEIQEGPLAEYSGPSLALVKMSMSMKQILVVSWFVAVFLPFGSAVELTLPALAVGALVYLVKVAVIFFACSLVENLVARVRYKLMGKQTWTVVGVSVLAFVFCVLGV</sequence>
<keyword evidence="4 5" id="KW-0472">Membrane</keyword>
<dbReference type="Proteomes" id="UP000253817">
    <property type="component" value="Unassembled WGS sequence"/>
</dbReference>
<organism evidence="7 9">
    <name type="scientific">Eggerthella sinensis</name>
    <dbReference type="NCBI Taxonomy" id="242230"/>
    <lineage>
        <taxon>Bacteria</taxon>
        <taxon>Bacillati</taxon>
        <taxon>Actinomycetota</taxon>
        <taxon>Coriobacteriia</taxon>
        <taxon>Eggerthellales</taxon>
        <taxon>Eggerthellaceae</taxon>
        <taxon>Eggerthella</taxon>
    </lineage>
</organism>
<dbReference type="Pfam" id="PF00146">
    <property type="entry name" value="NADHdh"/>
    <property type="match status" value="1"/>
</dbReference>
<dbReference type="EMBL" id="QICC01000059">
    <property type="protein sequence ID" value="RNM40886.1"/>
    <property type="molecule type" value="Genomic_DNA"/>
</dbReference>
<name>A0A3N0IW39_9ACTN</name>
<keyword evidence="3 5" id="KW-1133">Transmembrane helix</keyword>
<gene>
    <name evidence="7" type="primary">hycD</name>
    <name evidence="6" type="ORF">C1876_10920</name>
    <name evidence="7" type="ORF">DMP09_12270</name>
</gene>
<evidence type="ECO:0000313" key="6">
    <source>
        <dbReference type="EMBL" id="RDB68120.1"/>
    </source>
</evidence>
<protein>
    <submittedName>
        <fullName evidence="7">Hydrogenase 3 membrane subunit</fullName>
    </submittedName>
</protein>
<evidence type="ECO:0000256" key="4">
    <source>
        <dbReference type="ARBA" id="ARBA00023136"/>
    </source>
</evidence>
<evidence type="ECO:0000313" key="7">
    <source>
        <dbReference type="EMBL" id="RNM40886.1"/>
    </source>
</evidence>
<proteinExistence type="predicted"/>
<reference evidence="7" key="3">
    <citation type="journal article" date="2019" name="Microbiol. Resour. Announc.">
        <title>Draft Genome Sequences of Type Strains of Gordonibacter faecihominis, Paraeggerthella hongkongensis, Parvibacter caecicola,Slackia equolifaciens, Slackia faecicanis, and Slackia isoflavoniconvertens.</title>
        <authorList>
            <person name="Danylec N."/>
            <person name="Stoll D.A."/>
            <person name="Dotsch A."/>
            <person name="Huch M."/>
        </authorList>
    </citation>
    <scope>NUCLEOTIDE SEQUENCE</scope>
    <source>
        <strain evidence="7">DSM 16107</strain>
    </source>
</reference>
<evidence type="ECO:0000313" key="9">
    <source>
        <dbReference type="Proteomes" id="UP000270112"/>
    </source>
</evidence>
<feature type="transmembrane region" description="Helical" evidence="5">
    <location>
        <begin position="291"/>
        <end position="308"/>
    </location>
</feature>
<comment type="caution">
    <text evidence="7">The sequence shown here is derived from an EMBL/GenBank/DDBJ whole genome shotgun (WGS) entry which is preliminary data.</text>
</comment>
<feature type="transmembrane region" description="Helical" evidence="5">
    <location>
        <begin position="230"/>
        <end position="247"/>
    </location>
</feature>
<reference evidence="6 8" key="1">
    <citation type="journal article" date="2018" name="Elife">
        <title>Discovery and characterization of a prevalent human gut bacterial enzyme sufficient for the inactivation of a family of plant toxins.</title>
        <authorList>
            <person name="Koppel N."/>
            <person name="Bisanz J.E."/>
            <person name="Pandelia M.E."/>
            <person name="Turnbaugh P.J."/>
            <person name="Balskus E.P."/>
        </authorList>
    </citation>
    <scope>NUCLEOTIDE SEQUENCE [LARGE SCALE GENOMIC DNA]</scope>
    <source>
        <strain evidence="6 8">DSM 16107</strain>
    </source>
</reference>
<accession>A0A3N0IW39</accession>
<feature type="transmembrane region" description="Helical" evidence="5">
    <location>
        <begin position="98"/>
        <end position="117"/>
    </location>
</feature>
<dbReference type="GO" id="GO:0005886">
    <property type="term" value="C:plasma membrane"/>
    <property type="evidence" value="ECO:0007669"/>
    <property type="project" value="TreeGrafter"/>
</dbReference>
<dbReference type="InterPro" id="IPR001694">
    <property type="entry name" value="NADH_UbQ_OxRdtase_su1/FPO"/>
</dbReference>
<reference evidence="9" key="2">
    <citation type="submission" date="2018-05" db="EMBL/GenBank/DDBJ databases">
        <title>Genome Sequencing of selected type strains of the family Eggerthellaceae.</title>
        <authorList>
            <person name="Danylec N."/>
            <person name="Stoll D.A."/>
            <person name="Doetsch A."/>
            <person name="Huch M."/>
        </authorList>
    </citation>
    <scope>NUCLEOTIDE SEQUENCE [LARGE SCALE GENOMIC DNA]</scope>
    <source>
        <strain evidence="9">DSM 16107</strain>
    </source>
</reference>
<evidence type="ECO:0000313" key="8">
    <source>
        <dbReference type="Proteomes" id="UP000253817"/>
    </source>
</evidence>
<dbReference type="PANTHER" id="PTHR43359">
    <property type="entry name" value="FORMATE HYDROGENLYASE SUBUNIT 4"/>
    <property type="match status" value="1"/>
</dbReference>
<feature type="transmembrane region" description="Helical" evidence="5">
    <location>
        <begin position="6"/>
        <end position="28"/>
    </location>
</feature>
<evidence type="ECO:0000256" key="3">
    <source>
        <dbReference type="ARBA" id="ARBA00022989"/>
    </source>
</evidence>
<dbReference type="RefSeq" id="WP_114546762.1">
    <property type="nucleotide sequence ID" value="NZ_PPTT01000018.1"/>
</dbReference>
<feature type="transmembrane region" description="Helical" evidence="5">
    <location>
        <begin position="129"/>
        <end position="151"/>
    </location>
</feature>
<keyword evidence="8" id="KW-1185">Reference proteome</keyword>
<dbReference type="AlphaFoldDB" id="A0A3N0IW39"/>
<evidence type="ECO:0000256" key="2">
    <source>
        <dbReference type="ARBA" id="ARBA00022692"/>
    </source>
</evidence>
<dbReference type="PANTHER" id="PTHR43359:SF1">
    <property type="entry name" value="FORMATE HYDROGENLYASE SUBUNIT 4-RELATED"/>
    <property type="match status" value="1"/>
</dbReference>
<evidence type="ECO:0000256" key="5">
    <source>
        <dbReference type="SAM" id="Phobius"/>
    </source>
</evidence>
<comment type="subcellular location">
    <subcellularLocation>
        <location evidence="1">Membrane</location>
        <topology evidence="1">Multi-pass membrane protein</topology>
    </subcellularLocation>
</comment>